<reference evidence="1" key="1">
    <citation type="journal article" date="2020" name="Nature">
        <title>Giant virus diversity and host interactions through global metagenomics.</title>
        <authorList>
            <person name="Schulz F."/>
            <person name="Roux S."/>
            <person name="Paez-Espino D."/>
            <person name="Jungbluth S."/>
            <person name="Walsh D.A."/>
            <person name="Denef V.J."/>
            <person name="McMahon K.D."/>
            <person name="Konstantinidis K.T."/>
            <person name="Eloe-Fadrosh E.A."/>
            <person name="Kyrpides N.C."/>
            <person name="Woyke T."/>
        </authorList>
    </citation>
    <scope>NUCLEOTIDE SEQUENCE</scope>
    <source>
        <strain evidence="1">GVMAG-M-3300027734-16</strain>
    </source>
</reference>
<dbReference type="EMBL" id="MN740415">
    <property type="protein sequence ID" value="QHU05458.1"/>
    <property type="molecule type" value="Genomic_DNA"/>
</dbReference>
<name>A0A6C0JNK3_9ZZZZ</name>
<proteinExistence type="predicted"/>
<dbReference type="AlphaFoldDB" id="A0A6C0JNK3"/>
<sequence length="111" mass="12571">MPIILIAVESENVNLCDFDNMGDIVVDFVLESTDPRSKAIGDYLSTKMVFINRLAMEILNEVGEEPAKRMQIAIDTVRQMKVRSAIVIGHQSVFNSWNPDAIKDEWDVIDM</sequence>
<protein>
    <submittedName>
        <fullName evidence="1">Uncharacterized protein</fullName>
    </submittedName>
</protein>
<evidence type="ECO:0000313" key="1">
    <source>
        <dbReference type="EMBL" id="QHU05458.1"/>
    </source>
</evidence>
<organism evidence="1">
    <name type="scientific">viral metagenome</name>
    <dbReference type="NCBI Taxonomy" id="1070528"/>
    <lineage>
        <taxon>unclassified sequences</taxon>
        <taxon>metagenomes</taxon>
        <taxon>organismal metagenomes</taxon>
    </lineage>
</organism>
<accession>A0A6C0JNK3</accession>